<accession>A0ABD2QFI8</accession>
<proteinExistence type="predicted"/>
<dbReference type="Proteomes" id="UP001626550">
    <property type="component" value="Unassembled WGS sequence"/>
</dbReference>
<dbReference type="InterPro" id="IPR035892">
    <property type="entry name" value="C2_domain_sf"/>
</dbReference>
<keyword evidence="3" id="KW-1185">Reference proteome</keyword>
<sequence>MLWKSICFAFLPVWVASIKCFKVALTVSAVEKEDLNKTSACLVLIVLDKDLLVADDFEGCVFISLKSLFHGKMDATPHILKCPLIHPRTAGQCSICTIKYPFIEILGRF</sequence>
<evidence type="ECO:0000313" key="3">
    <source>
        <dbReference type="Proteomes" id="UP001626550"/>
    </source>
</evidence>
<gene>
    <name evidence="2" type="ORF">Ciccas_003044</name>
</gene>
<dbReference type="AlphaFoldDB" id="A0ABD2QFI8"/>
<dbReference type="SUPFAM" id="SSF49562">
    <property type="entry name" value="C2 domain (Calcium/lipid-binding domain, CaLB)"/>
    <property type="match status" value="1"/>
</dbReference>
<keyword evidence="1" id="KW-0732">Signal</keyword>
<organism evidence="2 3">
    <name type="scientific">Cichlidogyrus casuarinus</name>
    <dbReference type="NCBI Taxonomy" id="1844966"/>
    <lineage>
        <taxon>Eukaryota</taxon>
        <taxon>Metazoa</taxon>
        <taxon>Spiralia</taxon>
        <taxon>Lophotrochozoa</taxon>
        <taxon>Platyhelminthes</taxon>
        <taxon>Monogenea</taxon>
        <taxon>Monopisthocotylea</taxon>
        <taxon>Dactylogyridea</taxon>
        <taxon>Ancyrocephalidae</taxon>
        <taxon>Cichlidogyrus</taxon>
    </lineage>
</organism>
<feature type="chain" id="PRO_5044879197" description="Secreted protein" evidence="1">
    <location>
        <begin position="18"/>
        <end position="109"/>
    </location>
</feature>
<name>A0ABD2QFI8_9PLAT</name>
<feature type="signal peptide" evidence="1">
    <location>
        <begin position="1"/>
        <end position="17"/>
    </location>
</feature>
<protein>
    <recommendedName>
        <fullName evidence="4">Secreted protein</fullName>
    </recommendedName>
</protein>
<evidence type="ECO:0000313" key="2">
    <source>
        <dbReference type="EMBL" id="KAL3318300.1"/>
    </source>
</evidence>
<evidence type="ECO:0008006" key="4">
    <source>
        <dbReference type="Google" id="ProtNLM"/>
    </source>
</evidence>
<reference evidence="2 3" key="1">
    <citation type="submission" date="2024-11" db="EMBL/GenBank/DDBJ databases">
        <title>Adaptive evolution of stress response genes in parasites aligns with host niche diversity.</title>
        <authorList>
            <person name="Hahn C."/>
            <person name="Resl P."/>
        </authorList>
    </citation>
    <scope>NUCLEOTIDE SEQUENCE [LARGE SCALE GENOMIC DNA]</scope>
    <source>
        <strain evidence="2">EGGRZ-B1_66</strain>
        <tissue evidence="2">Body</tissue>
    </source>
</reference>
<dbReference type="EMBL" id="JBJKFK010000261">
    <property type="protein sequence ID" value="KAL3318300.1"/>
    <property type="molecule type" value="Genomic_DNA"/>
</dbReference>
<evidence type="ECO:0000256" key="1">
    <source>
        <dbReference type="SAM" id="SignalP"/>
    </source>
</evidence>
<comment type="caution">
    <text evidence="2">The sequence shown here is derived from an EMBL/GenBank/DDBJ whole genome shotgun (WGS) entry which is preliminary data.</text>
</comment>